<reference evidence="1 2" key="1">
    <citation type="journal article" date="2018" name="New Phytol.">
        <title>Phylogenomics of Endogonaceae and evolution of mycorrhizas within Mucoromycota.</title>
        <authorList>
            <person name="Chang Y."/>
            <person name="Desiro A."/>
            <person name="Na H."/>
            <person name="Sandor L."/>
            <person name="Lipzen A."/>
            <person name="Clum A."/>
            <person name="Barry K."/>
            <person name="Grigoriev I.V."/>
            <person name="Martin F.M."/>
            <person name="Stajich J.E."/>
            <person name="Smith M.E."/>
            <person name="Bonito G."/>
            <person name="Spatafora J.W."/>
        </authorList>
    </citation>
    <scope>NUCLEOTIDE SEQUENCE [LARGE SCALE GENOMIC DNA]</scope>
    <source>
        <strain evidence="1 2">GMNB39</strain>
    </source>
</reference>
<sequence length="181" mass="20825">MDYFLSDTVNWDPSILNTPFDGAPYKKISNFCPSQLLSPCQYDWKPRSFWKRGSWSRTVKSKLRKDDEFSKATLAARNVKDLDAGAEDEQESNILENGDSVHPYAGHNAIVSYLKGHTAWSYTEFLNLYCEVILSSPPMTARWDTLDLTWARRFLLKAEELDPDNFEVLAKKGAPVYFRLD</sequence>
<dbReference type="Proteomes" id="UP000268093">
    <property type="component" value="Unassembled WGS sequence"/>
</dbReference>
<dbReference type="OrthoDB" id="2385636at2759"/>
<accession>A0A433DAR0</accession>
<keyword evidence="2" id="KW-1185">Reference proteome</keyword>
<protein>
    <submittedName>
        <fullName evidence="1">Uncharacterized protein</fullName>
    </submittedName>
</protein>
<dbReference type="AlphaFoldDB" id="A0A433DAR0"/>
<organism evidence="1 2">
    <name type="scientific">Jimgerdemannia flammicorona</name>
    <dbReference type="NCBI Taxonomy" id="994334"/>
    <lineage>
        <taxon>Eukaryota</taxon>
        <taxon>Fungi</taxon>
        <taxon>Fungi incertae sedis</taxon>
        <taxon>Mucoromycota</taxon>
        <taxon>Mucoromycotina</taxon>
        <taxon>Endogonomycetes</taxon>
        <taxon>Endogonales</taxon>
        <taxon>Endogonaceae</taxon>
        <taxon>Jimgerdemannia</taxon>
    </lineage>
</organism>
<proteinExistence type="predicted"/>
<comment type="caution">
    <text evidence="1">The sequence shown here is derived from an EMBL/GenBank/DDBJ whole genome shotgun (WGS) entry which is preliminary data.</text>
</comment>
<evidence type="ECO:0000313" key="1">
    <source>
        <dbReference type="EMBL" id="RUP47918.1"/>
    </source>
</evidence>
<dbReference type="EMBL" id="RBNI01003950">
    <property type="protein sequence ID" value="RUP47918.1"/>
    <property type="molecule type" value="Genomic_DNA"/>
</dbReference>
<gene>
    <name evidence="1" type="ORF">BC936DRAFT_145172</name>
</gene>
<evidence type="ECO:0000313" key="2">
    <source>
        <dbReference type="Proteomes" id="UP000268093"/>
    </source>
</evidence>
<name>A0A433DAR0_9FUNG</name>